<gene>
    <name evidence="1" type="ORF">F5148DRAFT_1276192</name>
</gene>
<keyword evidence="1" id="KW-0503">Monooxygenase</keyword>
<comment type="caution">
    <text evidence="1">The sequence shown here is derived from an EMBL/GenBank/DDBJ whole genome shotgun (WGS) entry which is preliminary data.</text>
</comment>
<organism evidence="1 2">
    <name type="scientific">Russula earlei</name>
    <dbReference type="NCBI Taxonomy" id="71964"/>
    <lineage>
        <taxon>Eukaryota</taxon>
        <taxon>Fungi</taxon>
        <taxon>Dikarya</taxon>
        <taxon>Basidiomycota</taxon>
        <taxon>Agaricomycotina</taxon>
        <taxon>Agaricomycetes</taxon>
        <taxon>Russulales</taxon>
        <taxon>Russulaceae</taxon>
        <taxon>Russula</taxon>
    </lineage>
</organism>
<evidence type="ECO:0000313" key="2">
    <source>
        <dbReference type="Proteomes" id="UP001207468"/>
    </source>
</evidence>
<proteinExistence type="predicted"/>
<name>A0ACC0U799_9AGAM</name>
<dbReference type="EMBL" id="JAGFNK010000123">
    <property type="protein sequence ID" value="KAI9507521.1"/>
    <property type="molecule type" value="Genomic_DNA"/>
</dbReference>
<accession>A0ACC0U799</accession>
<sequence length="532" mass="59952">MLQVSSWLFRRFEPRSVLPRVALLIVIPALLSFPISSSIQRPYIALPFVFFTYWAGSVFFTLAYRLSPFHPLAQHPGPLIHKLSKWWAAYISFRGDQHRYYKRLHDRYGDVVRIGPNELSICDASLIHSVLGQDGLPKGPRWDGRTPTLLAQRDPVKHLHLRKPWNRAFSSAALKEYEVILASRTRQLVNCLGDLVHESGRNDGAVLDIAAWFIYFSTDFMGDMAFGGGFELMEAGGDTDGVLALIESGLRISGAVAHVPYVMPFLAAVRGKKDSMQRSRTFGRERVLKRLEIGAIRKDLFYYLSGEGLPESDRPSVNEVAQNGLVAIIAGSDTTRSTLTAVIYYLLLNRAAYERLQEEVDSAFPSGEEPLGVLKLSQMEWLNGCINEALRLQPPVPSGSQRSVNKGKGAKVLGKLVIPEETQLFLHTYSIHRDRRYFHAPEAFLPERWLSKGAPAGEHNTAAFIPFSYGPAGCAGKNLGLMEMRIVLCWVLRRFQFSKVPRISYEEWEGKFQDWFVMKVDPLPVNVSIRNV</sequence>
<dbReference type="Proteomes" id="UP001207468">
    <property type="component" value="Unassembled WGS sequence"/>
</dbReference>
<keyword evidence="1" id="KW-0560">Oxidoreductase</keyword>
<reference evidence="1" key="1">
    <citation type="submission" date="2021-03" db="EMBL/GenBank/DDBJ databases">
        <title>Evolutionary priming and transition to the ectomycorrhizal habit in an iconic lineage of mushroom-forming fungi: is preadaptation a requirement?</title>
        <authorList>
            <consortium name="DOE Joint Genome Institute"/>
            <person name="Looney B.P."/>
            <person name="Miyauchi S."/>
            <person name="Morin E."/>
            <person name="Drula E."/>
            <person name="Courty P.E."/>
            <person name="Chicoki N."/>
            <person name="Fauchery L."/>
            <person name="Kohler A."/>
            <person name="Kuo A."/>
            <person name="LaButti K."/>
            <person name="Pangilinan J."/>
            <person name="Lipzen A."/>
            <person name="Riley R."/>
            <person name="Andreopoulos W."/>
            <person name="He G."/>
            <person name="Johnson J."/>
            <person name="Barry K.W."/>
            <person name="Grigoriev I.V."/>
            <person name="Nagy L."/>
            <person name="Hibbett D."/>
            <person name="Henrissat B."/>
            <person name="Matheny P.B."/>
            <person name="Labbe J."/>
            <person name="Martin A.F."/>
        </authorList>
    </citation>
    <scope>NUCLEOTIDE SEQUENCE</scope>
    <source>
        <strain evidence="1">BPL698</strain>
    </source>
</reference>
<protein>
    <submittedName>
        <fullName evidence="1">High nitrogen upregulated cytochrome P450 monooxygenase 2</fullName>
    </submittedName>
</protein>
<evidence type="ECO:0000313" key="1">
    <source>
        <dbReference type="EMBL" id="KAI9507521.1"/>
    </source>
</evidence>
<keyword evidence="2" id="KW-1185">Reference proteome</keyword>